<comment type="similarity">
    <text evidence="1">Belongs to the YggT family.</text>
</comment>
<dbReference type="EMBL" id="JAKOAV010000018">
    <property type="protein sequence ID" value="MDF9408772.1"/>
    <property type="molecule type" value="Genomic_DNA"/>
</dbReference>
<comment type="caution">
    <text evidence="3">The sequence shown here is derived from an EMBL/GenBank/DDBJ whole genome shotgun (WGS) entry which is preliminary data.</text>
</comment>
<organism evidence="3 4">
    <name type="scientific">Pelotomaculum isophthalicicum JI</name>
    <dbReference type="NCBI Taxonomy" id="947010"/>
    <lineage>
        <taxon>Bacteria</taxon>
        <taxon>Bacillati</taxon>
        <taxon>Bacillota</taxon>
        <taxon>Clostridia</taxon>
        <taxon>Eubacteriales</taxon>
        <taxon>Desulfotomaculaceae</taxon>
        <taxon>Pelotomaculum</taxon>
    </lineage>
</organism>
<gene>
    <name evidence="3" type="ORF">L7E55_10460</name>
</gene>
<keyword evidence="4" id="KW-1185">Reference proteome</keyword>
<accession>A0A9X4JW87</accession>
<evidence type="ECO:0000256" key="1">
    <source>
        <dbReference type="ARBA" id="ARBA00010894"/>
    </source>
</evidence>
<protein>
    <submittedName>
        <fullName evidence="3">YggT family protein</fullName>
    </submittedName>
</protein>
<feature type="transmembrane region" description="Helical" evidence="2">
    <location>
        <begin position="66"/>
        <end position="88"/>
    </location>
</feature>
<dbReference type="AlphaFoldDB" id="A0A9X4JW87"/>
<reference evidence="3" key="1">
    <citation type="submission" date="2022-02" db="EMBL/GenBank/DDBJ databases">
        <authorList>
            <person name="Leng L."/>
        </authorList>
    </citation>
    <scope>NUCLEOTIDE SEQUENCE</scope>
    <source>
        <strain evidence="3">JI</strain>
    </source>
</reference>
<name>A0A9X4JW87_9FIRM</name>
<dbReference type="Pfam" id="PF02325">
    <property type="entry name" value="CCB3_YggT"/>
    <property type="match status" value="1"/>
</dbReference>
<feature type="transmembrane region" description="Helical" evidence="2">
    <location>
        <begin position="12"/>
        <end position="28"/>
    </location>
</feature>
<dbReference type="GO" id="GO:0016020">
    <property type="term" value="C:membrane"/>
    <property type="evidence" value="ECO:0007669"/>
    <property type="project" value="InterPro"/>
</dbReference>
<dbReference type="InterPro" id="IPR003425">
    <property type="entry name" value="CCB3/YggT"/>
</dbReference>
<evidence type="ECO:0000256" key="2">
    <source>
        <dbReference type="SAM" id="Phobius"/>
    </source>
</evidence>
<keyword evidence="2" id="KW-0472">Membrane</keyword>
<dbReference type="RefSeq" id="WP_277444156.1">
    <property type="nucleotide sequence ID" value="NZ_JAKOAV010000018.1"/>
</dbReference>
<evidence type="ECO:0000313" key="4">
    <source>
        <dbReference type="Proteomes" id="UP001154312"/>
    </source>
</evidence>
<evidence type="ECO:0000313" key="3">
    <source>
        <dbReference type="EMBL" id="MDF9408772.1"/>
    </source>
</evidence>
<proteinExistence type="inferred from homology"/>
<sequence>MGVLYTAIDVAFRVYSYLIIIRIFLSWIRHNPYQPVFRFIYEVTDPYLRFFRKIVPPFGPLDFSPIVALIALQLLQWLVHRVLLYFYLLT</sequence>
<dbReference type="PANTHER" id="PTHR33219:SF14">
    <property type="entry name" value="PROTEIN COFACTOR ASSEMBLY OF COMPLEX C SUBUNIT B CCB3, CHLOROPLASTIC-RELATED"/>
    <property type="match status" value="1"/>
</dbReference>
<keyword evidence="2" id="KW-0812">Transmembrane</keyword>
<dbReference type="PANTHER" id="PTHR33219">
    <property type="entry name" value="YLMG HOMOLOG PROTEIN 2, CHLOROPLASTIC"/>
    <property type="match status" value="1"/>
</dbReference>
<dbReference type="Proteomes" id="UP001154312">
    <property type="component" value="Unassembled WGS sequence"/>
</dbReference>
<keyword evidence="2" id="KW-1133">Transmembrane helix</keyword>